<dbReference type="EMBL" id="AMQN01021879">
    <property type="status" value="NOT_ANNOTATED_CDS"/>
    <property type="molecule type" value="Genomic_DNA"/>
</dbReference>
<evidence type="ECO:0000256" key="1">
    <source>
        <dbReference type="ARBA" id="ARBA00007831"/>
    </source>
</evidence>
<keyword evidence="2" id="KW-0677">Repeat</keyword>
<dbReference type="STRING" id="283909.R7UXP7"/>
<dbReference type="PANTHER" id="PTHR10502">
    <property type="entry name" value="ANNEXIN"/>
    <property type="match status" value="1"/>
</dbReference>
<dbReference type="GO" id="GO:0005544">
    <property type="term" value="F:calcium-dependent phospholipid binding"/>
    <property type="evidence" value="ECO:0007669"/>
    <property type="project" value="InterPro"/>
</dbReference>
<gene>
    <name evidence="4" type="ORF">CAPTEDRAFT_211071</name>
</gene>
<keyword evidence="3" id="KW-0041">Annexin</keyword>
<dbReference type="PROSITE" id="PS51897">
    <property type="entry name" value="ANNEXIN_2"/>
    <property type="match status" value="1"/>
</dbReference>
<dbReference type="InterPro" id="IPR037104">
    <property type="entry name" value="Annexin_sf"/>
</dbReference>
<evidence type="ECO:0000313" key="5">
    <source>
        <dbReference type="EnsemblMetazoa" id="CapteP211071"/>
    </source>
</evidence>
<dbReference type="OrthoDB" id="37886at2759"/>
<reference evidence="6" key="1">
    <citation type="submission" date="2012-12" db="EMBL/GenBank/DDBJ databases">
        <authorList>
            <person name="Hellsten U."/>
            <person name="Grimwood J."/>
            <person name="Chapman J.A."/>
            <person name="Shapiro H."/>
            <person name="Aerts A."/>
            <person name="Otillar R.P."/>
            <person name="Terry A.Y."/>
            <person name="Boore J.L."/>
            <person name="Simakov O."/>
            <person name="Marletaz F."/>
            <person name="Cho S.-J."/>
            <person name="Edsinger-Gonzales E."/>
            <person name="Havlak P."/>
            <person name="Kuo D.-H."/>
            <person name="Larsson T."/>
            <person name="Lv J."/>
            <person name="Arendt D."/>
            <person name="Savage R."/>
            <person name="Osoegawa K."/>
            <person name="de Jong P."/>
            <person name="Lindberg D.R."/>
            <person name="Seaver E.C."/>
            <person name="Weisblat D.A."/>
            <person name="Putnam N.H."/>
            <person name="Grigoriev I.V."/>
            <person name="Rokhsar D.S."/>
        </authorList>
    </citation>
    <scope>NUCLEOTIDE SEQUENCE</scope>
    <source>
        <strain evidence="6">I ESC-2004</strain>
    </source>
</reference>
<evidence type="ECO:0000256" key="2">
    <source>
        <dbReference type="ARBA" id="ARBA00022737"/>
    </source>
</evidence>
<organism evidence="4">
    <name type="scientific">Capitella teleta</name>
    <name type="common">Polychaete worm</name>
    <dbReference type="NCBI Taxonomy" id="283909"/>
    <lineage>
        <taxon>Eukaryota</taxon>
        <taxon>Metazoa</taxon>
        <taxon>Spiralia</taxon>
        <taxon>Lophotrochozoa</taxon>
        <taxon>Annelida</taxon>
        <taxon>Polychaeta</taxon>
        <taxon>Sedentaria</taxon>
        <taxon>Scolecida</taxon>
        <taxon>Capitellidae</taxon>
        <taxon>Capitella</taxon>
    </lineage>
</organism>
<dbReference type="Gene3D" id="1.10.220.10">
    <property type="entry name" value="Annexin"/>
    <property type="match status" value="1"/>
</dbReference>
<dbReference type="InterPro" id="IPR018502">
    <property type="entry name" value="Annexin_repeat"/>
</dbReference>
<evidence type="ECO:0000256" key="3">
    <source>
        <dbReference type="ARBA" id="ARBA00023216"/>
    </source>
</evidence>
<dbReference type="Proteomes" id="UP000014760">
    <property type="component" value="Unassembled WGS sequence"/>
</dbReference>
<protein>
    <recommendedName>
        <fullName evidence="7">Annexin</fullName>
    </recommendedName>
</protein>
<reference evidence="4 6" key="2">
    <citation type="journal article" date="2013" name="Nature">
        <title>Insights into bilaterian evolution from three spiralian genomes.</title>
        <authorList>
            <person name="Simakov O."/>
            <person name="Marletaz F."/>
            <person name="Cho S.J."/>
            <person name="Edsinger-Gonzales E."/>
            <person name="Havlak P."/>
            <person name="Hellsten U."/>
            <person name="Kuo D.H."/>
            <person name="Larsson T."/>
            <person name="Lv J."/>
            <person name="Arendt D."/>
            <person name="Savage R."/>
            <person name="Osoegawa K."/>
            <person name="de Jong P."/>
            <person name="Grimwood J."/>
            <person name="Chapman J.A."/>
            <person name="Shapiro H."/>
            <person name="Aerts A."/>
            <person name="Otillar R.P."/>
            <person name="Terry A.Y."/>
            <person name="Boore J.L."/>
            <person name="Grigoriev I.V."/>
            <person name="Lindberg D.R."/>
            <person name="Seaver E.C."/>
            <person name="Weisblat D.A."/>
            <person name="Putnam N.H."/>
            <person name="Rokhsar D.S."/>
        </authorList>
    </citation>
    <scope>NUCLEOTIDE SEQUENCE</scope>
    <source>
        <strain evidence="4 6">I ESC-2004</strain>
    </source>
</reference>
<dbReference type="AlphaFoldDB" id="R7UXP7"/>
<feature type="non-terminal residue" evidence="4">
    <location>
        <position position="1"/>
    </location>
</feature>
<dbReference type="GO" id="GO:0005886">
    <property type="term" value="C:plasma membrane"/>
    <property type="evidence" value="ECO:0007669"/>
    <property type="project" value="TreeGrafter"/>
</dbReference>
<dbReference type="GO" id="GO:0005509">
    <property type="term" value="F:calcium ion binding"/>
    <property type="evidence" value="ECO:0007669"/>
    <property type="project" value="InterPro"/>
</dbReference>
<dbReference type="SUPFAM" id="SSF47874">
    <property type="entry name" value="Annexin"/>
    <property type="match status" value="1"/>
</dbReference>
<evidence type="ECO:0000313" key="4">
    <source>
        <dbReference type="EMBL" id="ELU08176.1"/>
    </source>
</evidence>
<accession>R7UXP7</accession>
<name>R7UXP7_CAPTE</name>
<dbReference type="EMBL" id="KB299284">
    <property type="protein sequence ID" value="ELU08176.1"/>
    <property type="molecule type" value="Genomic_DNA"/>
</dbReference>
<keyword evidence="6" id="KW-1185">Reference proteome</keyword>
<dbReference type="GO" id="GO:0001786">
    <property type="term" value="F:phosphatidylserine binding"/>
    <property type="evidence" value="ECO:0007669"/>
    <property type="project" value="TreeGrafter"/>
</dbReference>
<dbReference type="EnsemblMetazoa" id="CapteT211071">
    <property type="protein sequence ID" value="CapteP211071"/>
    <property type="gene ID" value="CapteG211071"/>
</dbReference>
<comment type="similarity">
    <text evidence="1">Belongs to the annexin family.</text>
</comment>
<proteinExistence type="inferred from homology"/>
<dbReference type="PANTHER" id="PTHR10502:SF102">
    <property type="entry name" value="ANNEXIN B11"/>
    <property type="match status" value="1"/>
</dbReference>
<dbReference type="HOGENOM" id="CLU_1631206_0_0_1"/>
<sequence>GKRYEGNKVNVKEVFRVANELMKGPFDLDNEEFFKLLTKQSLQQIRMTLKEYEQGMFVALGKNSQTPDLEALTILVNLLRDPVQYFAEEIRTLLQDGTRISLKRLAFLLVSRSEIDLEDIKQRFSAEQGRALDDTIALCSFEEDLFKEFLLAIVRGTAGELGI</sequence>
<evidence type="ECO:0000313" key="6">
    <source>
        <dbReference type="Proteomes" id="UP000014760"/>
    </source>
</evidence>
<dbReference type="GO" id="GO:0005737">
    <property type="term" value="C:cytoplasm"/>
    <property type="evidence" value="ECO:0007669"/>
    <property type="project" value="TreeGrafter"/>
</dbReference>
<reference evidence="5" key="3">
    <citation type="submission" date="2015-06" db="UniProtKB">
        <authorList>
            <consortium name="EnsemblMetazoa"/>
        </authorList>
    </citation>
    <scope>IDENTIFICATION</scope>
</reference>
<evidence type="ECO:0008006" key="7">
    <source>
        <dbReference type="Google" id="ProtNLM"/>
    </source>
</evidence>